<dbReference type="InterPro" id="IPR007695">
    <property type="entry name" value="DNA_mismatch_repair_MutS-lik_N"/>
</dbReference>
<comment type="caution">
    <text evidence="13">The sequence shown here is derived from an EMBL/GenBank/DDBJ whole genome shotgun (WGS) entry which is preliminary data.</text>
</comment>
<dbReference type="InterPro" id="IPR007696">
    <property type="entry name" value="DNA_mismatch_repair_MutS_core"/>
</dbReference>
<dbReference type="FunFam" id="1.10.1420.10:FF:000004">
    <property type="entry name" value="DNA mismatch repair protein Msh3"/>
    <property type="match status" value="1"/>
</dbReference>
<name>A0A9P8QNZ4_9HYPO</name>
<dbReference type="GO" id="GO:0030983">
    <property type="term" value="F:mismatched DNA binding"/>
    <property type="evidence" value="ECO:0007669"/>
    <property type="project" value="UniProtKB-UniRule"/>
</dbReference>
<comment type="function">
    <text evidence="9 10">Component of the post-replicative DNA mismatch repair system (MMR).</text>
</comment>
<evidence type="ECO:0000256" key="7">
    <source>
        <dbReference type="ARBA" id="ARBA00023204"/>
    </source>
</evidence>
<keyword evidence="6 9" id="KW-0238">DNA-binding</keyword>
<comment type="similarity">
    <text evidence="2">Belongs to the DNA mismatch repair MutS family. MSH3 subfamily.</text>
</comment>
<dbReference type="InterPro" id="IPR016151">
    <property type="entry name" value="DNA_mismatch_repair_MutS_N"/>
</dbReference>
<dbReference type="AlphaFoldDB" id="A0A9P8QNZ4"/>
<dbReference type="SUPFAM" id="SSF52540">
    <property type="entry name" value="P-loop containing nucleoside triphosphate hydrolases"/>
    <property type="match status" value="1"/>
</dbReference>
<dbReference type="PANTHER" id="PTHR11361">
    <property type="entry name" value="DNA MISMATCH REPAIR PROTEIN MUTS FAMILY MEMBER"/>
    <property type="match status" value="1"/>
</dbReference>
<keyword evidence="7 9" id="KW-0234">DNA repair</keyword>
<dbReference type="Pfam" id="PF01624">
    <property type="entry name" value="MutS_I"/>
    <property type="match status" value="1"/>
</dbReference>
<dbReference type="GO" id="GO:0006298">
    <property type="term" value="P:mismatch repair"/>
    <property type="evidence" value="ECO:0007669"/>
    <property type="project" value="InterPro"/>
</dbReference>
<evidence type="ECO:0000256" key="5">
    <source>
        <dbReference type="ARBA" id="ARBA00022840"/>
    </source>
</evidence>
<feature type="compositionally biased region" description="Basic and acidic residues" evidence="11">
    <location>
        <begin position="49"/>
        <end position="61"/>
    </location>
</feature>
<dbReference type="NCBIfam" id="NF003810">
    <property type="entry name" value="PRK05399.1"/>
    <property type="match status" value="1"/>
</dbReference>
<feature type="compositionally biased region" description="Acidic residues" evidence="11">
    <location>
        <begin position="115"/>
        <end position="126"/>
    </location>
</feature>
<feature type="compositionally biased region" description="Acidic residues" evidence="11">
    <location>
        <begin position="161"/>
        <end position="181"/>
    </location>
</feature>
<dbReference type="Gene3D" id="3.40.1170.10">
    <property type="entry name" value="DNA repair protein MutS, domain I"/>
    <property type="match status" value="1"/>
</dbReference>
<dbReference type="OrthoDB" id="121051at2759"/>
<dbReference type="Gene3D" id="1.10.1420.10">
    <property type="match status" value="2"/>
</dbReference>
<keyword evidence="5 9" id="KW-0067">ATP-binding</keyword>
<dbReference type="FunFam" id="3.40.1170.10:FF:000006">
    <property type="entry name" value="DNA mismatch repair protein"/>
    <property type="match status" value="1"/>
</dbReference>
<dbReference type="GO" id="GO:0005634">
    <property type="term" value="C:nucleus"/>
    <property type="evidence" value="ECO:0007669"/>
    <property type="project" value="UniProtKB-SubCell"/>
</dbReference>
<feature type="domain" description="DNA mismatch repair proteins mutS family" evidence="12">
    <location>
        <begin position="950"/>
        <end position="966"/>
    </location>
</feature>
<dbReference type="Pfam" id="PF05192">
    <property type="entry name" value="MutS_III"/>
    <property type="match status" value="1"/>
</dbReference>
<keyword evidence="3 9" id="KW-0547">Nucleotide-binding</keyword>
<dbReference type="SUPFAM" id="SSF48334">
    <property type="entry name" value="DNA repair protein MutS, domain III"/>
    <property type="match status" value="1"/>
</dbReference>
<dbReference type="Pfam" id="PF05190">
    <property type="entry name" value="MutS_IV"/>
    <property type="match status" value="1"/>
</dbReference>
<evidence type="ECO:0000256" key="9">
    <source>
        <dbReference type="PIRNR" id="PIRNR037677"/>
    </source>
</evidence>
<dbReference type="Pfam" id="PF00488">
    <property type="entry name" value="MutS_V"/>
    <property type="match status" value="1"/>
</dbReference>
<evidence type="ECO:0000256" key="8">
    <source>
        <dbReference type="ARBA" id="ARBA00023242"/>
    </source>
</evidence>
<organism evidence="13 14">
    <name type="scientific">Trichoderma cornu-damae</name>
    <dbReference type="NCBI Taxonomy" id="654480"/>
    <lineage>
        <taxon>Eukaryota</taxon>
        <taxon>Fungi</taxon>
        <taxon>Dikarya</taxon>
        <taxon>Ascomycota</taxon>
        <taxon>Pezizomycotina</taxon>
        <taxon>Sordariomycetes</taxon>
        <taxon>Hypocreomycetidae</taxon>
        <taxon>Hypocreales</taxon>
        <taxon>Hypocreaceae</taxon>
        <taxon>Trichoderma</taxon>
    </lineage>
</organism>
<dbReference type="InterPro" id="IPR036678">
    <property type="entry name" value="MutS_con_dom_sf"/>
</dbReference>
<dbReference type="Proteomes" id="UP000827724">
    <property type="component" value="Unassembled WGS sequence"/>
</dbReference>
<feature type="region of interest" description="Disordered" evidence="11">
    <location>
        <begin position="1"/>
        <end position="194"/>
    </location>
</feature>
<reference evidence="13" key="1">
    <citation type="submission" date="2021-08" db="EMBL/GenBank/DDBJ databases">
        <title>Chromosome-Level Trichoderma cornu-damae using Hi-C Data.</title>
        <authorList>
            <person name="Kim C.S."/>
        </authorList>
    </citation>
    <scope>NUCLEOTIDE SEQUENCE</scope>
    <source>
        <strain evidence="13">KA19-0412C</strain>
    </source>
</reference>
<evidence type="ECO:0000256" key="3">
    <source>
        <dbReference type="ARBA" id="ARBA00022741"/>
    </source>
</evidence>
<dbReference type="GO" id="GO:0005524">
    <property type="term" value="F:ATP binding"/>
    <property type="evidence" value="ECO:0007669"/>
    <property type="project" value="UniProtKB-UniRule"/>
</dbReference>
<dbReference type="SUPFAM" id="SSF55271">
    <property type="entry name" value="DNA repair protein MutS, domain I"/>
    <property type="match status" value="1"/>
</dbReference>
<dbReference type="PANTHER" id="PTHR11361:SF122">
    <property type="entry name" value="DNA MISMATCH REPAIR PROTEIN MSH3"/>
    <property type="match status" value="1"/>
</dbReference>
<dbReference type="PIRSF" id="PIRSF037677">
    <property type="entry name" value="DNA_mis_repair_Msh6"/>
    <property type="match status" value="1"/>
</dbReference>
<evidence type="ECO:0000256" key="6">
    <source>
        <dbReference type="ARBA" id="ARBA00023125"/>
    </source>
</evidence>
<dbReference type="Gene3D" id="3.40.50.300">
    <property type="entry name" value="P-loop containing nucleotide triphosphate hydrolases"/>
    <property type="match status" value="1"/>
</dbReference>
<sequence length="1100" mass="120687">MAPVSKAPEKKQKSLTAFFTPKAANGSVSSSQKPAVPSSPAPARVSDLPSRKRPLEKDNEKPNGTAEKAAKKAKADGTGDGESSFFHKDSPAPAAARTRGPASARARRFRYDESNAQEDVADESDDVETRKTNEELHRKFVKKLGHPDALSRGSLKTQDGGVDDDDDADPDPDPDPEEDEAPIATKTKKKGSKTGKLTPMELQFLDIKRKHLDTILIVEVGYKFRFFGEDARIAAKELGIVCIPGKMRYDEHPSESHLDRFASASIPVHRLSVHAKRLVAAGHKVGVVRQIETAALKKAGDNRNAPFVRKLTNLYTKGTYIDENGELDGQDASSTPSGGYLLCITETTSKGSGADENVNVGILAVQPATGDIIYDSFEDGFMRSEIETRLLHISPCEFLIVGDLTKGTEKLIQHLSGSSTNVFGDRSRVERVPKSKTMAAEAYSHVTQFYADKVKEASSNEAASALLDKVLKLPEAITVCLSAMISHLREYGLEHIFGLTKYFQSFSTRSHMLVNGTTLESLEIYRNSTNHSHKGSLFWAVDKTLTRFGQRLLRKWVGRPLLDRERLEERLAAVQELLAKQSTPPVDDLEKLLSTTKADLERSLIRIYYGKCTRPELLSVLQTLQRIASHYSSVKSAADVGFGSPLTVNAVAALPKILDAVVSYLDRINLYAARKDDKYGFFREEFHTEEMQDHQLGIAHVEHELDQHRAVAAQKIKQKSVEYVTVAGIEYLIAVPNKDIKNVPASWSKISGTKALSRFHTPEVIRLVTERDQHREALAAACDRAFKGLLASIAAEYQPLRDAVSALATLDCLLSLSKVAAQPGYSKPTFLPSTSEPSISICQGRHPIAEQTLESSYIPFTTTLAHPSALAHLITGPNMGGKSSFVRAVALIVLLSQIGSFVPADSLTLTLCDAIHTRAGARDNLFAGESTFMVEVSETARILRSATPRSLVILDELGRGTSTHDGAAIAQSVLHHVVTETRCLTLFITHYQNLARVADGLAGVTNVHMKFHAQRGQDGEEEITFLYEVGEGMAHRSYGLNVARLARIPKKVLDIAAGKSKELENEMRRRRLQGAYRTLAEVIETGPDQLDHLISSIEQL</sequence>
<keyword evidence="14" id="KW-1185">Reference proteome</keyword>
<dbReference type="InterPro" id="IPR045076">
    <property type="entry name" value="MutS"/>
</dbReference>
<feature type="compositionally biased region" description="Basic and acidic residues" evidence="11">
    <location>
        <begin position="68"/>
        <end position="77"/>
    </location>
</feature>
<dbReference type="SMART" id="SM00534">
    <property type="entry name" value="MUTSac"/>
    <property type="match status" value="1"/>
</dbReference>
<evidence type="ECO:0000256" key="2">
    <source>
        <dbReference type="ARBA" id="ARBA00007094"/>
    </source>
</evidence>
<keyword evidence="4 9" id="KW-0227">DNA damage</keyword>
<feature type="compositionally biased region" description="Low complexity" evidence="11">
    <location>
        <begin position="91"/>
        <end position="104"/>
    </location>
</feature>
<dbReference type="InterPro" id="IPR007861">
    <property type="entry name" value="DNA_mismatch_repair_MutS_clamp"/>
</dbReference>
<dbReference type="GO" id="GO:0006312">
    <property type="term" value="P:mitotic recombination"/>
    <property type="evidence" value="ECO:0007669"/>
    <property type="project" value="TreeGrafter"/>
</dbReference>
<evidence type="ECO:0000256" key="4">
    <source>
        <dbReference type="ARBA" id="ARBA00022763"/>
    </source>
</evidence>
<dbReference type="GO" id="GO:0140664">
    <property type="term" value="F:ATP-dependent DNA damage sensor activity"/>
    <property type="evidence" value="ECO:0007669"/>
    <property type="project" value="InterPro"/>
</dbReference>
<dbReference type="PROSITE" id="PS00486">
    <property type="entry name" value="DNA_MISMATCH_REPAIR_2"/>
    <property type="match status" value="1"/>
</dbReference>
<evidence type="ECO:0000259" key="12">
    <source>
        <dbReference type="PROSITE" id="PS00486"/>
    </source>
</evidence>
<dbReference type="Pfam" id="PF05188">
    <property type="entry name" value="MutS_II"/>
    <property type="match status" value="1"/>
</dbReference>
<dbReference type="SMART" id="SM00533">
    <property type="entry name" value="MUTSd"/>
    <property type="match status" value="1"/>
</dbReference>
<dbReference type="Gene3D" id="3.30.420.110">
    <property type="entry name" value="MutS, connector domain"/>
    <property type="match status" value="1"/>
</dbReference>
<evidence type="ECO:0000256" key="10">
    <source>
        <dbReference type="RuleBase" id="RU003756"/>
    </source>
</evidence>
<proteinExistence type="inferred from homology"/>
<evidence type="ECO:0000313" key="14">
    <source>
        <dbReference type="Proteomes" id="UP000827724"/>
    </source>
</evidence>
<feature type="compositionally biased region" description="Basic and acidic residues" evidence="11">
    <location>
        <begin position="127"/>
        <end position="138"/>
    </location>
</feature>
<gene>
    <name evidence="13" type="ORF">Trco_005711</name>
</gene>
<dbReference type="InterPro" id="IPR007860">
    <property type="entry name" value="DNA_mmatch_repair_MutS_con_dom"/>
</dbReference>
<dbReference type="EMBL" id="JAIWOZ010000004">
    <property type="protein sequence ID" value="KAH6606558.1"/>
    <property type="molecule type" value="Genomic_DNA"/>
</dbReference>
<comment type="subcellular location">
    <subcellularLocation>
        <location evidence="1">Nucleus</location>
    </subcellularLocation>
</comment>
<dbReference type="InterPro" id="IPR017261">
    <property type="entry name" value="DNA_mismatch_repair_MutS/MSH"/>
</dbReference>
<dbReference type="FunFam" id="3.30.420.110:FF:000008">
    <property type="entry name" value="DNA mismatch repair protein"/>
    <property type="match status" value="1"/>
</dbReference>
<evidence type="ECO:0000256" key="11">
    <source>
        <dbReference type="SAM" id="MobiDB-lite"/>
    </source>
</evidence>
<dbReference type="InterPro" id="IPR036187">
    <property type="entry name" value="DNA_mismatch_repair_MutS_sf"/>
</dbReference>
<keyword evidence="8" id="KW-0539">Nucleus</keyword>
<evidence type="ECO:0000313" key="13">
    <source>
        <dbReference type="EMBL" id="KAH6606558.1"/>
    </source>
</evidence>
<dbReference type="InterPro" id="IPR027417">
    <property type="entry name" value="P-loop_NTPase"/>
</dbReference>
<dbReference type="InterPro" id="IPR000432">
    <property type="entry name" value="DNA_mismatch_repair_MutS_C"/>
</dbReference>
<accession>A0A9P8QNZ4</accession>
<protein>
    <recommendedName>
        <fullName evidence="9">DNA mismatch repair protein</fullName>
    </recommendedName>
</protein>
<evidence type="ECO:0000256" key="1">
    <source>
        <dbReference type="ARBA" id="ARBA00004123"/>
    </source>
</evidence>
<feature type="compositionally biased region" description="Low complexity" evidence="11">
    <location>
        <begin position="27"/>
        <end position="46"/>
    </location>
</feature>